<reference evidence="1" key="1">
    <citation type="submission" date="2020-04" db="EMBL/GenBank/DDBJ databases">
        <title>A chromosome-scale assembly and high-density genetic map of the yellow drum (Nibea albiflora) genome.</title>
        <authorList>
            <person name="Xu D."/>
            <person name="Zhang W."/>
            <person name="Chen R."/>
            <person name="Tan P."/>
            <person name="Wang L."/>
            <person name="Song H."/>
            <person name="Tian L."/>
            <person name="Zhu Q."/>
            <person name="Wang B."/>
        </authorList>
    </citation>
    <scope>NUCLEOTIDE SEQUENCE</scope>
    <source>
        <strain evidence="1">ZJHYS-2018</strain>
    </source>
</reference>
<proteinExistence type="predicted"/>
<sequence length="702" mass="77687">RLNEQASEEILKVEQKYNKLRQPFFQKRSELIAKIPNFWVTTFVNHPQVSALLGEEDEEALHYLSRVEVTEFEDIKSGYRIDFYFDENPYFENKALSKEFNVNESGDPVSKSTEIKWKAGKDLTKRTGQTPNKAGKKRQHEEPESFFTWFTDHSDAGADELGEVIKDDIWPNPLQYYLVPDMEDEEGDGDDDDDEEEGLEDIDEGEEEEGEDEDEDGDGEDGERGCQTRTVHSAEAEVQTTLVTISSTQTEPQYQTTEQLLQQNQDESEPPGLKDFLQRVEDIVIRELVRNARSHAFDGFQVNWEDQSNLVSCFHRLQHPSAVELGLHVTSLSWSCTGSVVACAYGRRIDDGDWSTERSYVCTWNLDRRGLNPKQADLVIDVPAAVTVLCCHPNRPALIAGGLYSGEVVVWDTSRTQDPVLVQSGMSADSHREPVYQVAWVPLEKKGAFGVLSACSGGRVLLWLVDSDQGRLILTAAYALVRQQLPHSSSSLKARGSSTVGVTSLALSPWDSDTFLVGSEGGLLLRCSFSSQTPAEAPSEGQSVTPRAPAVFSFRPRSGPVHSIHCSPFHRNLFVSAGTDGLAHLHSLLQANPLLSLRVSDSYVFQVQWSPTRPLVFAAATGQGEVQIFDLGRRSQRPAAIIEQGGAGQAATCLAFNCQNPHLLVVGKMDGTVGVWQLSADLTEQSPKESSQLQQIANQVAG</sequence>
<evidence type="ECO:0000313" key="1">
    <source>
        <dbReference type="EMBL" id="KAG8010981.1"/>
    </source>
</evidence>
<keyword evidence="2" id="KW-1185">Reference proteome</keyword>
<name>A0ACB7F9X8_NIBAL</name>
<organism evidence="1 2">
    <name type="scientific">Nibea albiflora</name>
    <name type="common">Yellow drum</name>
    <name type="synonym">Corvina albiflora</name>
    <dbReference type="NCBI Taxonomy" id="240163"/>
    <lineage>
        <taxon>Eukaryota</taxon>
        <taxon>Metazoa</taxon>
        <taxon>Chordata</taxon>
        <taxon>Craniata</taxon>
        <taxon>Vertebrata</taxon>
        <taxon>Euteleostomi</taxon>
        <taxon>Actinopterygii</taxon>
        <taxon>Neopterygii</taxon>
        <taxon>Teleostei</taxon>
        <taxon>Neoteleostei</taxon>
        <taxon>Acanthomorphata</taxon>
        <taxon>Eupercaria</taxon>
        <taxon>Sciaenidae</taxon>
        <taxon>Nibea</taxon>
    </lineage>
</organism>
<evidence type="ECO:0000313" key="2">
    <source>
        <dbReference type="Proteomes" id="UP000805704"/>
    </source>
</evidence>
<dbReference type="EMBL" id="CM024803">
    <property type="protein sequence ID" value="KAG8010981.1"/>
    <property type="molecule type" value="Genomic_DNA"/>
</dbReference>
<comment type="caution">
    <text evidence="1">The sequence shown here is derived from an EMBL/GenBank/DDBJ whole genome shotgun (WGS) entry which is preliminary data.</text>
</comment>
<gene>
    <name evidence="1" type="primary">WDR34</name>
    <name evidence="1" type="ORF">GBF38_019916</name>
</gene>
<dbReference type="Proteomes" id="UP000805704">
    <property type="component" value="Chromosome 15"/>
</dbReference>
<feature type="non-terminal residue" evidence="1">
    <location>
        <position position="1"/>
    </location>
</feature>
<protein>
    <submittedName>
        <fullName evidence="1">WD repeat-containing protein 34</fullName>
    </submittedName>
</protein>
<accession>A0ACB7F9X8</accession>